<evidence type="ECO:0000256" key="5">
    <source>
        <dbReference type="ARBA" id="ARBA00022660"/>
    </source>
</evidence>
<keyword evidence="15 19" id="KW-0496">Mitochondrion</keyword>
<dbReference type="PROSITE" id="PS50999">
    <property type="entry name" value="COX2_TM"/>
    <property type="match status" value="1"/>
</dbReference>
<keyword evidence="10 15" id="KW-0249">Electron transport</keyword>
<dbReference type="EMBL" id="FR856885">
    <property type="protein sequence ID" value="CCA94487.2"/>
    <property type="molecule type" value="Genomic_DNA"/>
</dbReference>
<evidence type="ECO:0000256" key="10">
    <source>
        <dbReference type="ARBA" id="ARBA00022982"/>
    </source>
</evidence>
<dbReference type="PROSITE" id="PS00078">
    <property type="entry name" value="COX2"/>
    <property type="match status" value="1"/>
</dbReference>
<dbReference type="GO" id="GO:0005743">
    <property type="term" value="C:mitochondrial inner membrane"/>
    <property type="evidence" value="ECO:0007669"/>
    <property type="project" value="UniProtKB-SubCell"/>
</dbReference>
<keyword evidence="11 16" id="KW-1133">Transmembrane helix</keyword>
<protein>
    <recommendedName>
        <fullName evidence="3 15">Cytochrome c oxidase subunit 2</fullName>
    </recommendedName>
</protein>
<geneLocation type="mitochondrion" evidence="19"/>
<evidence type="ECO:0000256" key="11">
    <source>
        <dbReference type="ARBA" id="ARBA00022989"/>
    </source>
</evidence>
<dbReference type="Gene3D" id="1.10.287.90">
    <property type="match status" value="1"/>
</dbReference>
<keyword evidence="15" id="KW-0999">Mitochondrion inner membrane</keyword>
<accession>K0JA74</accession>
<keyword evidence="8" id="KW-0460">Magnesium</keyword>
<dbReference type="InterPro" id="IPR008972">
    <property type="entry name" value="Cupredoxin"/>
</dbReference>
<dbReference type="Gene3D" id="2.60.40.420">
    <property type="entry name" value="Cupredoxins - blue copper proteins"/>
    <property type="match status" value="1"/>
</dbReference>
<evidence type="ECO:0000256" key="13">
    <source>
        <dbReference type="ARBA" id="ARBA00023136"/>
    </source>
</evidence>
<evidence type="ECO:0000256" key="9">
    <source>
        <dbReference type="ARBA" id="ARBA00022967"/>
    </source>
</evidence>
<keyword evidence="4 15" id="KW-0813">Transport</keyword>
<dbReference type="PANTHER" id="PTHR22888">
    <property type="entry name" value="CYTOCHROME C OXIDASE, SUBUNIT II"/>
    <property type="match status" value="1"/>
</dbReference>
<feature type="domain" description="Cytochrome oxidase subunit II transmembrane region profile" evidence="18">
    <location>
        <begin position="1"/>
        <end position="85"/>
    </location>
</feature>
<feature type="transmembrane region" description="Helical" evidence="16">
    <location>
        <begin position="20"/>
        <end position="41"/>
    </location>
</feature>
<evidence type="ECO:0000256" key="8">
    <source>
        <dbReference type="ARBA" id="ARBA00022842"/>
    </source>
</evidence>
<dbReference type="SUPFAM" id="SSF81464">
    <property type="entry name" value="Cytochrome c oxidase subunit II-like, transmembrane region"/>
    <property type="match status" value="1"/>
</dbReference>
<dbReference type="GO" id="GO:0005507">
    <property type="term" value="F:copper ion binding"/>
    <property type="evidence" value="ECO:0007669"/>
    <property type="project" value="InterPro"/>
</dbReference>
<keyword evidence="6 15" id="KW-0812">Transmembrane</keyword>
<dbReference type="GO" id="GO:0042773">
    <property type="term" value="P:ATP synthesis coupled electron transport"/>
    <property type="evidence" value="ECO:0007669"/>
    <property type="project" value="TreeGrafter"/>
</dbReference>
<dbReference type="PRINTS" id="PR01166">
    <property type="entry name" value="CYCOXIDASEII"/>
</dbReference>
<evidence type="ECO:0000259" key="18">
    <source>
        <dbReference type="PROSITE" id="PS50999"/>
    </source>
</evidence>
<evidence type="ECO:0000256" key="16">
    <source>
        <dbReference type="SAM" id="Phobius"/>
    </source>
</evidence>
<comment type="subcellular location">
    <subcellularLocation>
        <location evidence="1">Membrane</location>
        <topology evidence="1">Multi-pass membrane protein</topology>
    </subcellularLocation>
    <subcellularLocation>
        <location evidence="15">Mitochondrion inner membrane</location>
        <topology evidence="15">Multi-pass membrane protein</topology>
    </subcellularLocation>
</comment>
<dbReference type="InterPro" id="IPR045187">
    <property type="entry name" value="CcO_II"/>
</dbReference>
<dbReference type="AlphaFoldDB" id="K0JA74"/>
<name>K0JA74_PARAB</name>
<evidence type="ECO:0000256" key="15">
    <source>
        <dbReference type="RuleBase" id="RU000457"/>
    </source>
</evidence>
<comment type="similarity">
    <text evidence="2 15">Belongs to the cytochrome c oxidase subunit 2 family.</text>
</comment>
<dbReference type="Pfam" id="PF00116">
    <property type="entry name" value="COX2"/>
    <property type="match status" value="1"/>
</dbReference>
<comment type="cofactor">
    <cofactor evidence="15">
        <name>Cu cation</name>
        <dbReference type="ChEBI" id="CHEBI:23378"/>
    </cofactor>
    <text evidence="15">Binds a copper A center.</text>
</comment>
<feature type="domain" description="Cytochrome oxidase subunit II copper A binding" evidence="17">
    <location>
        <begin position="86"/>
        <end position="198"/>
    </location>
</feature>
<evidence type="ECO:0000256" key="3">
    <source>
        <dbReference type="ARBA" id="ARBA00015946"/>
    </source>
</evidence>
<keyword evidence="13 15" id="KW-0472">Membrane</keyword>
<dbReference type="CTD" id="4513"/>
<dbReference type="SUPFAM" id="SSF49503">
    <property type="entry name" value="Cupredoxins"/>
    <property type="match status" value="1"/>
</dbReference>
<proteinExistence type="inferred from homology"/>
<dbReference type="RefSeq" id="YP_007183157.1">
    <property type="nucleotide sequence ID" value="NC_019807.1"/>
</dbReference>
<keyword evidence="12 15" id="KW-0186">Copper</keyword>
<dbReference type="InterPro" id="IPR036257">
    <property type="entry name" value="Cyt_c_oxidase_su2_TM_sf"/>
</dbReference>
<sequence>MGFLDCYSAVSEGLVSVFEWSVVLGLVIFMFVFILVVDILWFKGGFKGSVESVYLEFIWTLLPLMVLVFLAYPSMVLMYMFNPETGASTGCSVMGWQWYWSYSMSGFSFESYPSGAYRLLDVDNRLVLPKGGWVKLFISSGDVIHSWALPSFGVKMDAIPGRVNVLDMFCAMAGVFYGQCSELCGVGHSFMPICVEVI</sequence>
<organism evidence="19">
    <name type="scientific">Paratenuisentis ambiguus</name>
    <name type="common">Thorny-headed worm</name>
    <dbReference type="NCBI Taxonomy" id="185730"/>
    <lineage>
        <taxon>Eukaryota</taxon>
        <taxon>Metazoa</taxon>
        <taxon>Spiralia</taxon>
        <taxon>Lophotrochozoa</taxon>
        <taxon>Acanthocephala</taxon>
        <taxon>Eoacanthocephala</taxon>
        <taxon>Neoechinorhynchida</taxon>
        <taxon>Tenuisentidae</taxon>
        <taxon>Paratenuisentis</taxon>
    </lineage>
</organism>
<evidence type="ECO:0000256" key="14">
    <source>
        <dbReference type="ARBA" id="ARBA00049512"/>
    </source>
</evidence>
<evidence type="ECO:0000256" key="4">
    <source>
        <dbReference type="ARBA" id="ARBA00022448"/>
    </source>
</evidence>
<comment type="catalytic activity">
    <reaction evidence="14">
        <text>4 Fe(II)-[cytochrome c] + O2 + 8 H(+)(in) = 4 Fe(III)-[cytochrome c] + 2 H2O + 4 H(+)(out)</text>
        <dbReference type="Rhea" id="RHEA:11436"/>
        <dbReference type="Rhea" id="RHEA-COMP:10350"/>
        <dbReference type="Rhea" id="RHEA-COMP:14399"/>
        <dbReference type="ChEBI" id="CHEBI:15377"/>
        <dbReference type="ChEBI" id="CHEBI:15378"/>
        <dbReference type="ChEBI" id="CHEBI:15379"/>
        <dbReference type="ChEBI" id="CHEBI:29033"/>
        <dbReference type="ChEBI" id="CHEBI:29034"/>
        <dbReference type="EC" id="7.1.1.9"/>
    </reaction>
    <physiologicalReaction direction="left-to-right" evidence="14">
        <dbReference type="Rhea" id="RHEA:11437"/>
    </physiologicalReaction>
</comment>
<evidence type="ECO:0000313" key="19">
    <source>
        <dbReference type="EMBL" id="CCA94487.2"/>
    </source>
</evidence>
<keyword evidence="5 15" id="KW-0679">Respiratory chain</keyword>
<gene>
    <name evidence="19" type="primary">COX2</name>
</gene>
<dbReference type="InterPro" id="IPR001505">
    <property type="entry name" value="Copper_CuA"/>
</dbReference>
<dbReference type="PANTHER" id="PTHR22888:SF9">
    <property type="entry name" value="CYTOCHROME C OXIDASE SUBUNIT 2"/>
    <property type="match status" value="1"/>
</dbReference>
<dbReference type="InterPro" id="IPR002429">
    <property type="entry name" value="CcO_II-like_C"/>
</dbReference>
<keyword evidence="9" id="KW-1278">Translocase</keyword>
<dbReference type="Pfam" id="PF02790">
    <property type="entry name" value="COX2_TM"/>
    <property type="match status" value="1"/>
</dbReference>
<dbReference type="InterPro" id="IPR011759">
    <property type="entry name" value="Cyt_c_oxidase_su2_TM_dom"/>
</dbReference>
<reference evidence="19" key="1">
    <citation type="journal article" date="2013" name="Mol. Phylogenet. Evol.">
        <title>Phylogenetic analyses of endoparasitic Acanthocephala based on mitochondrial genomes suggest secondary loss of sensory organs.</title>
        <authorList>
            <person name="Weber M."/>
            <person name="Wey-Fabrizius A.R."/>
            <person name="Podsiadlowski L."/>
            <person name="Witek A."/>
            <person name="Schill R.O."/>
            <person name="Sugar L."/>
            <person name="Herlyn H."/>
            <person name="Hankeln T."/>
        </authorList>
    </citation>
    <scope>NUCLEOTIDE SEQUENCE</scope>
</reference>
<dbReference type="GO" id="GO:0004129">
    <property type="term" value="F:cytochrome-c oxidase activity"/>
    <property type="evidence" value="ECO:0007669"/>
    <property type="project" value="UniProtKB-EC"/>
</dbReference>
<evidence type="ECO:0000256" key="7">
    <source>
        <dbReference type="ARBA" id="ARBA00022723"/>
    </source>
</evidence>
<dbReference type="PROSITE" id="PS50857">
    <property type="entry name" value="COX2_CUA"/>
    <property type="match status" value="1"/>
</dbReference>
<feature type="transmembrane region" description="Helical" evidence="16">
    <location>
        <begin position="53"/>
        <end position="81"/>
    </location>
</feature>
<evidence type="ECO:0000256" key="12">
    <source>
        <dbReference type="ARBA" id="ARBA00023008"/>
    </source>
</evidence>
<evidence type="ECO:0000259" key="17">
    <source>
        <dbReference type="PROSITE" id="PS50857"/>
    </source>
</evidence>
<dbReference type="GeneID" id="14216954"/>
<keyword evidence="7 15" id="KW-0479">Metal-binding</keyword>
<evidence type="ECO:0000256" key="2">
    <source>
        <dbReference type="ARBA" id="ARBA00007866"/>
    </source>
</evidence>
<evidence type="ECO:0000256" key="6">
    <source>
        <dbReference type="ARBA" id="ARBA00022692"/>
    </source>
</evidence>
<comment type="function">
    <text evidence="15">Component of the cytochrome c oxidase, the last enzyme in the mitochondrial electron transport chain which drives oxidative phosphorylation. The respiratory chain contains 3 multisubunit complexes succinate dehydrogenase (complex II, CII), ubiquinol-cytochrome c oxidoreductase (cytochrome b-c1 complex, complex III, CIII) and cytochrome c oxidase (complex IV, CIV), that cooperate to transfer electrons derived from NADH and succinate to molecular oxygen, creating an electrochemical gradient over the inner membrane that drives transmembrane transport and the ATP synthase. Cytochrome c oxidase is the component of the respiratory chain that catalyzes the reduction of oxygen to water. Electrons originating from reduced cytochrome c in the intermembrane space (IMS) are transferred via the dinuclear copper A center (CU(A)) of subunit 2 and heme A of subunit 1 to the active site in subunit 1, a binuclear center (BNC) formed by heme A3 and copper B (CU(B)). The BNC reduces molecular oxygen to 2 water molecules using 4 electrons from cytochrome c in the IMS and 4 protons from the mitochondrial matrix.</text>
</comment>
<evidence type="ECO:0000256" key="1">
    <source>
        <dbReference type="ARBA" id="ARBA00004141"/>
    </source>
</evidence>